<keyword evidence="2" id="KW-1185">Reference proteome</keyword>
<protein>
    <submittedName>
        <fullName evidence="1">Uncharacterized protein</fullName>
    </submittedName>
</protein>
<proteinExistence type="predicted"/>
<dbReference type="EMBL" id="JACOFX010000001">
    <property type="protein sequence ID" value="MBC3906549.1"/>
    <property type="molecule type" value="Genomic_DNA"/>
</dbReference>
<dbReference type="Proteomes" id="UP000646911">
    <property type="component" value="Unassembled WGS sequence"/>
</dbReference>
<comment type="caution">
    <text evidence="1">The sequence shown here is derived from an EMBL/GenBank/DDBJ whole genome shotgun (WGS) entry which is preliminary data.</text>
</comment>
<sequence>MNPLQASPISYTIVRRFCAFLPGEPEAEYNALETESMIYRLRPDPKFQDDAKVRLPSRNQKQITCLVHFIEWLQNHPRWNEYCPDNVDSALKFVRSSQ</sequence>
<evidence type="ECO:0000313" key="1">
    <source>
        <dbReference type="EMBL" id="MBC3906549.1"/>
    </source>
</evidence>
<evidence type="ECO:0000313" key="2">
    <source>
        <dbReference type="Proteomes" id="UP000646911"/>
    </source>
</evidence>
<organism evidence="1 2">
    <name type="scientific">Undibacterium umbellatum</name>
    <dbReference type="NCBI Taxonomy" id="2762300"/>
    <lineage>
        <taxon>Bacteria</taxon>
        <taxon>Pseudomonadati</taxon>
        <taxon>Pseudomonadota</taxon>
        <taxon>Betaproteobacteria</taxon>
        <taxon>Burkholderiales</taxon>
        <taxon>Oxalobacteraceae</taxon>
        <taxon>Undibacterium</taxon>
    </lineage>
</organism>
<gene>
    <name evidence="1" type="ORF">H8L47_03095</name>
</gene>
<dbReference type="RefSeq" id="WP_186951753.1">
    <property type="nucleotide sequence ID" value="NZ_JACOFX010000001.1"/>
</dbReference>
<name>A0ABR6Z4R9_9BURK</name>
<accession>A0ABR6Z4R9</accession>
<reference evidence="1 2" key="1">
    <citation type="submission" date="2020-08" db="EMBL/GenBank/DDBJ databases">
        <title>Novel species isolated from subtropical streams in China.</title>
        <authorList>
            <person name="Lu H."/>
        </authorList>
    </citation>
    <scope>NUCLEOTIDE SEQUENCE [LARGE SCALE GENOMIC DNA]</scope>
    <source>
        <strain evidence="1 2">NL8W</strain>
    </source>
</reference>